<dbReference type="GO" id="GO:0005524">
    <property type="term" value="F:ATP binding"/>
    <property type="evidence" value="ECO:0007669"/>
    <property type="project" value="UniProtKB-KW"/>
</dbReference>
<keyword evidence="3" id="KW-0067">ATP-binding</keyword>
<keyword evidence="7" id="KW-1185">Reference proteome</keyword>
<reference evidence="6 7" key="1">
    <citation type="submission" date="2017-06" db="EMBL/GenBank/DDBJ databases">
        <title>Genome sequencing of cyanobaciteial culture collection at National Institute for Environmental Studies (NIES).</title>
        <authorList>
            <person name="Hirose Y."/>
            <person name="Shimura Y."/>
            <person name="Fujisawa T."/>
            <person name="Nakamura Y."/>
            <person name="Kawachi M."/>
        </authorList>
    </citation>
    <scope>NUCLEOTIDE SEQUENCE [LARGE SCALE GENOMIC DNA]</scope>
    <source>
        <strain evidence="6 7">NIES-37</strain>
    </source>
</reference>
<dbReference type="KEGG" id="ttq:NIES37_05010"/>
<evidence type="ECO:0000313" key="7">
    <source>
        <dbReference type="Proteomes" id="UP000218785"/>
    </source>
</evidence>
<evidence type="ECO:0000256" key="3">
    <source>
        <dbReference type="ARBA" id="ARBA00022840"/>
    </source>
</evidence>
<dbReference type="Pfam" id="PF00005">
    <property type="entry name" value="ABC_tran"/>
    <property type="match status" value="2"/>
</dbReference>
<dbReference type="PANTHER" id="PTHR19211">
    <property type="entry name" value="ATP-BINDING TRANSPORT PROTEIN-RELATED"/>
    <property type="match status" value="1"/>
</dbReference>
<keyword evidence="2" id="KW-0547">Nucleotide-binding</keyword>
<organism evidence="6 7">
    <name type="scientific">Tolypothrix tenuis PCC 7101</name>
    <dbReference type="NCBI Taxonomy" id="231146"/>
    <lineage>
        <taxon>Bacteria</taxon>
        <taxon>Bacillati</taxon>
        <taxon>Cyanobacteriota</taxon>
        <taxon>Cyanophyceae</taxon>
        <taxon>Nostocales</taxon>
        <taxon>Tolypothrichaceae</taxon>
        <taxon>Tolypothrix</taxon>
    </lineage>
</organism>
<evidence type="ECO:0000313" key="6">
    <source>
        <dbReference type="EMBL" id="BAY96567.1"/>
    </source>
</evidence>
<dbReference type="GO" id="GO:0016887">
    <property type="term" value="F:ATP hydrolysis activity"/>
    <property type="evidence" value="ECO:0007669"/>
    <property type="project" value="InterPro"/>
</dbReference>
<name>A0A1Z4MSY1_9CYAN</name>
<keyword evidence="1" id="KW-0677">Repeat</keyword>
<feature type="domain" description="ABC transporter" evidence="5">
    <location>
        <begin position="319"/>
        <end position="537"/>
    </location>
</feature>
<dbReference type="InterPro" id="IPR003439">
    <property type="entry name" value="ABC_transporter-like_ATP-bd"/>
</dbReference>
<evidence type="ECO:0000256" key="1">
    <source>
        <dbReference type="ARBA" id="ARBA00022737"/>
    </source>
</evidence>
<dbReference type="CDD" id="cd03221">
    <property type="entry name" value="ABCF_EF-3"/>
    <property type="match status" value="2"/>
</dbReference>
<sequence length="541" mass="60096">MQKKSILLADNLAYQLSSTRTLFEKVQVSIASGDRIALVGSNGVGKSTLLKILAGQITPSNGSVWCKHHIYYLPQISTIKQEITADTVLDFLSSKSDEWWQIEEILRTQFHTNLDLSLSISNLSGGELTKLFLAIGLSQAPNILLLDEPTNHMDLLALENLRQFLVNFAGAYIIVSHKPFFLNQVTEVTWELTSEGVKVYGGNFSEYRQQKEIELAAAVRSHEVARKELKRVQTTAMQEQQRAAQSQRQGRAKFLNGSIDRMSAGLIKTKAEAASGNAKKKHEISVAKATQTVADTKVKTTKATSIQLAEKAQKRRNLIDIQDANLWVSERLLIQNIQLHITTGDRIAIVGANGSGKSTLAKAILGMEQSAAVLAGGEILLAPGIKAVYLDQTYELVNRQQTILENMQAANPSLSYQLLRQQLGHFLFKYDDVHKSASVLSGGELARLAIAIISISEIDLLILDEPTNNLDIETVEQMIVGINEYQGALWVISHDLDFLNRINITQSYKLTNQALQITSYLPNTPQQYYQELLECHQLGNW</sequence>
<dbReference type="PROSITE" id="PS50893">
    <property type="entry name" value="ABC_TRANSPORTER_2"/>
    <property type="match status" value="2"/>
</dbReference>
<feature type="domain" description="ABC transporter" evidence="5">
    <location>
        <begin position="7"/>
        <end position="219"/>
    </location>
</feature>
<feature type="coiled-coil region" evidence="4">
    <location>
        <begin position="222"/>
        <end position="249"/>
    </location>
</feature>
<dbReference type="InterPro" id="IPR027417">
    <property type="entry name" value="P-loop_NTPase"/>
</dbReference>
<dbReference type="SMART" id="SM00382">
    <property type="entry name" value="AAA"/>
    <property type="match status" value="2"/>
</dbReference>
<gene>
    <name evidence="6" type="ORF">NIES37_05010</name>
</gene>
<dbReference type="PROSITE" id="PS00211">
    <property type="entry name" value="ABC_TRANSPORTER_1"/>
    <property type="match status" value="2"/>
</dbReference>
<proteinExistence type="predicted"/>
<evidence type="ECO:0000259" key="5">
    <source>
        <dbReference type="PROSITE" id="PS50893"/>
    </source>
</evidence>
<dbReference type="InterPro" id="IPR017871">
    <property type="entry name" value="ABC_transporter-like_CS"/>
</dbReference>
<dbReference type="NCBIfam" id="NF000355">
    <property type="entry name" value="ribo_prot_ABC_F"/>
    <property type="match status" value="1"/>
</dbReference>
<keyword evidence="4" id="KW-0175">Coiled coil</keyword>
<protein>
    <submittedName>
        <fullName evidence="6">ABC transporter-related protein</fullName>
    </submittedName>
</protein>
<dbReference type="EMBL" id="AP018248">
    <property type="protein sequence ID" value="BAY96567.1"/>
    <property type="molecule type" value="Genomic_DNA"/>
</dbReference>
<evidence type="ECO:0000256" key="4">
    <source>
        <dbReference type="SAM" id="Coils"/>
    </source>
</evidence>
<dbReference type="Gene3D" id="3.40.50.300">
    <property type="entry name" value="P-loop containing nucleotide triphosphate hydrolases"/>
    <property type="match status" value="2"/>
</dbReference>
<dbReference type="AlphaFoldDB" id="A0A1Z4MSY1"/>
<dbReference type="InterPro" id="IPR003593">
    <property type="entry name" value="AAA+_ATPase"/>
</dbReference>
<accession>A0A1Z4MSY1</accession>
<dbReference type="Proteomes" id="UP000218785">
    <property type="component" value="Chromosome"/>
</dbReference>
<dbReference type="SUPFAM" id="SSF52540">
    <property type="entry name" value="P-loop containing nucleoside triphosphate hydrolases"/>
    <property type="match status" value="2"/>
</dbReference>
<dbReference type="InterPro" id="IPR050611">
    <property type="entry name" value="ABCF"/>
</dbReference>
<dbReference type="PANTHER" id="PTHR19211:SF100">
    <property type="entry name" value="RIBOSOME PROTECTION PROTEIN VMLR"/>
    <property type="match status" value="1"/>
</dbReference>
<dbReference type="RefSeq" id="WP_096573768.1">
    <property type="nucleotide sequence ID" value="NZ_CAWNJS010000001.1"/>
</dbReference>
<evidence type="ECO:0000256" key="2">
    <source>
        <dbReference type="ARBA" id="ARBA00022741"/>
    </source>
</evidence>